<reference evidence="2 3" key="1">
    <citation type="submission" date="2019-11" db="EMBL/GenBank/DDBJ databases">
        <title>Bacillus idriensis genome.</title>
        <authorList>
            <person name="Konopka E.N."/>
            <person name="Newman J.D."/>
        </authorList>
    </citation>
    <scope>NUCLEOTIDE SEQUENCE [LARGE SCALE GENOMIC DNA]</scope>
    <source>
        <strain evidence="2 3">DSM 19097</strain>
    </source>
</reference>
<organism evidence="2 3">
    <name type="scientific">Metabacillus idriensis</name>
    <dbReference type="NCBI Taxonomy" id="324768"/>
    <lineage>
        <taxon>Bacteria</taxon>
        <taxon>Bacillati</taxon>
        <taxon>Bacillota</taxon>
        <taxon>Bacilli</taxon>
        <taxon>Bacillales</taxon>
        <taxon>Bacillaceae</taxon>
        <taxon>Metabacillus</taxon>
    </lineage>
</organism>
<proteinExistence type="predicted"/>
<evidence type="ECO:0000313" key="3">
    <source>
        <dbReference type="Proteomes" id="UP000441585"/>
    </source>
</evidence>
<evidence type="ECO:0000313" key="2">
    <source>
        <dbReference type="EMBL" id="MRX53992.1"/>
    </source>
</evidence>
<sequence length="91" mass="10598">MDKFSKINCWRHKERRRSAVSIKPVKIETEYITLGQFLKLAEVIQSGGMAKWFLQEYAIFVNGEPENRRGKKLFADDTVDIPDFGSYIVKN</sequence>
<dbReference type="SUPFAM" id="SSF55174">
    <property type="entry name" value="Alpha-L RNA-binding motif"/>
    <property type="match status" value="1"/>
</dbReference>
<dbReference type="Pfam" id="PF13275">
    <property type="entry name" value="S4_2"/>
    <property type="match status" value="1"/>
</dbReference>
<gene>
    <name evidence="2" type="primary">yaaA</name>
    <name evidence="2" type="ORF">GJU41_08400</name>
</gene>
<dbReference type="NCBIfam" id="TIGR02988">
    <property type="entry name" value="YaaA_near_RecF"/>
    <property type="match status" value="1"/>
</dbReference>
<dbReference type="InterPro" id="IPR014330">
    <property type="entry name" value="RNA-bd_S4-rel_YaaA"/>
</dbReference>
<dbReference type="AlphaFoldDB" id="A0A6I2M9K8"/>
<keyword evidence="3" id="KW-1185">Reference proteome</keyword>
<dbReference type="InterPro" id="IPR036986">
    <property type="entry name" value="S4_RNA-bd_sf"/>
</dbReference>
<name>A0A6I2M9K8_9BACI</name>
<keyword evidence="1" id="KW-0694">RNA-binding</keyword>
<dbReference type="GO" id="GO:0003723">
    <property type="term" value="F:RNA binding"/>
    <property type="evidence" value="ECO:0007669"/>
    <property type="project" value="UniProtKB-KW"/>
</dbReference>
<dbReference type="Gene3D" id="3.10.290.10">
    <property type="entry name" value="RNA-binding S4 domain"/>
    <property type="match status" value="1"/>
</dbReference>
<comment type="caution">
    <text evidence="2">The sequence shown here is derived from an EMBL/GenBank/DDBJ whole genome shotgun (WGS) entry which is preliminary data.</text>
</comment>
<accession>A0A6I2M9K8</accession>
<dbReference type="PROSITE" id="PS50889">
    <property type="entry name" value="S4"/>
    <property type="match status" value="1"/>
</dbReference>
<dbReference type="EMBL" id="WKKF01000002">
    <property type="protein sequence ID" value="MRX53992.1"/>
    <property type="molecule type" value="Genomic_DNA"/>
</dbReference>
<dbReference type="Proteomes" id="UP000441585">
    <property type="component" value="Unassembled WGS sequence"/>
</dbReference>
<evidence type="ECO:0000256" key="1">
    <source>
        <dbReference type="PROSITE-ProRule" id="PRU00182"/>
    </source>
</evidence>
<protein>
    <submittedName>
        <fullName evidence="2">S4 domain-containing protein YaaA</fullName>
    </submittedName>
</protein>